<evidence type="ECO:0000313" key="3">
    <source>
        <dbReference type="EMBL" id="KAF2141501.1"/>
    </source>
</evidence>
<feature type="transmembrane region" description="Helical" evidence="2">
    <location>
        <begin position="91"/>
        <end position="115"/>
    </location>
</feature>
<protein>
    <recommendedName>
        <fullName evidence="5">Fucose-specific lectin</fullName>
    </recommendedName>
</protein>
<sequence length="466" mass="50930">MATSYNLAPVGEGADPSTSRGSLSVPDRNPDYSTLEVLPEGTLEVDRSASLPEVDPGTDPEAIPKSAYPPAYASTYSGAAQEKRHTDSRKWLWIVFSIVVFSIGIGVGVGVGVGVSRGEKSFTGSNDDALFQGRVNPISNLAATNYTDTEGNEHSQVYYQDGSLQIWMADWDESTNIWSLSRVQAVDNTTAIDPKNGTAIAAYNYWPDNNPDNQSDFKLAFMDNSSTVHVVWAFNRDTHNWKMNDDKIVAVRASPDTILAGYSRQCPSETCASSAFTVYSDVRGYPNIKYPSDNYDGWVLPANVSADKWTTVAVVPVPKRPRQRDEVKRIAMYLRSSDGRMLELHQAENSTKWFNINSTAAGNLTIDKGSKIAAMSNLGEDQFFNAQVLTSKTNGGVRLSYLGNGSWSSVDSVKNMENVLPLSPIAATQAGRVYAFEEGPQIVEWLRVDGEVPTFNRVGVVNTTKA</sequence>
<keyword evidence="2" id="KW-0472">Membrane</keyword>
<evidence type="ECO:0008006" key="5">
    <source>
        <dbReference type="Google" id="ProtNLM"/>
    </source>
</evidence>
<feature type="region of interest" description="Disordered" evidence="1">
    <location>
        <begin position="1"/>
        <end position="68"/>
    </location>
</feature>
<keyword evidence="2" id="KW-0812">Transmembrane</keyword>
<keyword evidence="2" id="KW-1133">Transmembrane helix</keyword>
<name>A0A6A6BG64_9PEZI</name>
<proteinExistence type="predicted"/>
<dbReference type="AlphaFoldDB" id="A0A6A6BG64"/>
<dbReference type="GeneID" id="54301709"/>
<dbReference type="SUPFAM" id="SSF89372">
    <property type="entry name" value="Fucose-specific lectin"/>
    <property type="match status" value="1"/>
</dbReference>
<organism evidence="3 4">
    <name type="scientific">Aplosporella prunicola CBS 121167</name>
    <dbReference type="NCBI Taxonomy" id="1176127"/>
    <lineage>
        <taxon>Eukaryota</taxon>
        <taxon>Fungi</taxon>
        <taxon>Dikarya</taxon>
        <taxon>Ascomycota</taxon>
        <taxon>Pezizomycotina</taxon>
        <taxon>Dothideomycetes</taxon>
        <taxon>Dothideomycetes incertae sedis</taxon>
        <taxon>Botryosphaeriales</taxon>
        <taxon>Aplosporellaceae</taxon>
        <taxon>Aplosporella</taxon>
    </lineage>
</organism>
<reference evidence="3" key="1">
    <citation type="journal article" date="2020" name="Stud. Mycol.">
        <title>101 Dothideomycetes genomes: a test case for predicting lifestyles and emergence of pathogens.</title>
        <authorList>
            <person name="Haridas S."/>
            <person name="Albert R."/>
            <person name="Binder M."/>
            <person name="Bloem J."/>
            <person name="Labutti K."/>
            <person name="Salamov A."/>
            <person name="Andreopoulos B."/>
            <person name="Baker S."/>
            <person name="Barry K."/>
            <person name="Bills G."/>
            <person name="Bluhm B."/>
            <person name="Cannon C."/>
            <person name="Castanera R."/>
            <person name="Culley D."/>
            <person name="Daum C."/>
            <person name="Ezra D."/>
            <person name="Gonzalez J."/>
            <person name="Henrissat B."/>
            <person name="Kuo A."/>
            <person name="Liang C."/>
            <person name="Lipzen A."/>
            <person name="Lutzoni F."/>
            <person name="Magnuson J."/>
            <person name="Mondo S."/>
            <person name="Nolan M."/>
            <person name="Ohm R."/>
            <person name="Pangilinan J."/>
            <person name="Park H.-J."/>
            <person name="Ramirez L."/>
            <person name="Alfaro M."/>
            <person name="Sun H."/>
            <person name="Tritt A."/>
            <person name="Yoshinaga Y."/>
            <person name="Zwiers L.-H."/>
            <person name="Turgeon B."/>
            <person name="Goodwin S."/>
            <person name="Spatafora J."/>
            <person name="Crous P."/>
            <person name="Grigoriev I."/>
        </authorList>
    </citation>
    <scope>NUCLEOTIDE SEQUENCE</scope>
    <source>
        <strain evidence="3">CBS 121167</strain>
    </source>
</reference>
<gene>
    <name evidence="3" type="ORF">K452DRAFT_319099</name>
</gene>
<dbReference type="OrthoDB" id="5396810at2759"/>
<keyword evidence="4" id="KW-1185">Reference proteome</keyword>
<dbReference type="Gene3D" id="2.120.10.70">
    <property type="entry name" value="Fucose-specific lectin"/>
    <property type="match status" value="1"/>
</dbReference>
<accession>A0A6A6BG64</accession>
<evidence type="ECO:0000256" key="2">
    <source>
        <dbReference type="SAM" id="Phobius"/>
    </source>
</evidence>
<evidence type="ECO:0000256" key="1">
    <source>
        <dbReference type="SAM" id="MobiDB-lite"/>
    </source>
</evidence>
<evidence type="ECO:0000313" key="4">
    <source>
        <dbReference type="Proteomes" id="UP000799438"/>
    </source>
</evidence>
<dbReference type="RefSeq" id="XP_033397214.1">
    <property type="nucleotide sequence ID" value="XM_033544213.1"/>
</dbReference>
<dbReference type="EMBL" id="ML995487">
    <property type="protein sequence ID" value="KAF2141501.1"/>
    <property type="molecule type" value="Genomic_DNA"/>
</dbReference>
<dbReference type="Proteomes" id="UP000799438">
    <property type="component" value="Unassembled WGS sequence"/>
</dbReference>